<proteinExistence type="predicted"/>
<keyword evidence="6" id="KW-1185">Reference proteome</keyword>
<dbReference type="AlphaFoldDB" id="A0A8J2P5E9"/>
<keyword evidence="2" id="KW-0863">Zinc-finger</keyword>
<organism evidence="5 6">
    <name type="scientific">Allacma fusca</name>
    <dbReference type="NCBI Taxonomy" id="39272"/>
    <lineage>
        <taxon>Eukaryota</taxon>
        <taxon>Metazoa</taxon>
        <taxon>Ecdysozoa</taxon>
        <taxon>Arthropoda</taxon>
        <taxon>Hexapoda</taxon>
        <taxon>Collembola</taxon>
        <taxon>Symphypleona</taxon>
        <taxon>Sminthuridae</taxon>
        <taxon>Allacma</taxon>
    </lineage>
</organism>
<reference evidence="5" key="1">
    <citation type="submission" date="2021-06" db="EMBL/GenBank/DDBJ databases">
        <authorList>
            <person name="Hodson N. C."/>
            <person name="Mongue J. A."/>
            <person name="Jaron S. K."/>
        </authorList>
    </citation>
    <scope>NUCLEOTIDE SEQUENCE</scope>
</reference>
<dbReference type="OrthoDB" id="3174329at2759"/>
<keyword evidence="3" id="KW-0862">Zinc</keyword>
<evidence type="ECO:0000256" key="1">
    <source>
        <dbReference type="ARBA" id="ARBA00022723"/>
    </source>
</evidence>
<evidence type="ECO:0000259" key="4">
    <source>
        <dbReference type="Pfam" id="PF01753"/>
    </source>
</evidence>
<protein>
    <recommendedName>
        <fullName evidence="4">MYND-type domain-containing protein</fullName>
    </recommendedName>
</protein>
<sequence length="688" mass="79005">MTQPSITRLLNVNVILFGSLLGLSINVRFTEDVSLSDCTPASWLKFQGTMHNYTGLSDSGMLMPLSEVRAQLHAAVTYNTDRCRTPELQLLKRVEGSSAPSTLDINQVSDLELGKSHLEKCECKRVSYCSREHLKEDWGKHRDRDCFPAVILSKRSGGFAVTATRQLLEGQKIIREKPLVLVPFLKFNSGVRSPTPVLCLGCCRILPPTSDYHCSVCKWDLCGVDCEQKKFHNSYECQIFREKKVCPETCSNTEAKQLYWNIAILRCLLSMQREPHHWENMFTLPESLEGLRDRIGSKSNRKIVINAHAFIERTCGFTQFTPDNCEKIFQILWVNSFEQSEVLFKEKISHVRMVYKFAWGFLPSSCCISNARWAVTDPNDPDEEEAYFVARCTMHINKDENIFLDLYGLEPLFNNPVGTLVRRAVLENKYLRPCSCSRCLDPTEWETFLMAVRCKREGCEGYLLITQPLQEEKLLKWECLECNTSLKHETVLHTIQLVTEKLNQARSLGMKQNPVQQIRTILEVIYFSERNYLHQNHFLLLSAIIYVSQLFLTMFMTSFKPGTSLNKEQLGISQDLIPLVKRLYKIIQVLNPGKSQLRGKIMLHLYALSYSSTMINVTSGVSGKATKRTKFGLKMKEKLETILQCHDEVELLLNLEPIEYEAIDFITTMKQQILEDVFGCMEEALRLT</sequence>
<dbReference type="Pfam" id="PF01753">
    <property type="entry name" value="zf-MYND"/>
    <property type="match status" value="1"/>
</dbReference>
<dbReference type="GO" id="GO:0008270">
    <property type="term" value="F:zinc ion binding"/>
    <property type="evidence" value="ECO:0007669"/>
    <property type="project" value="UniProtKB-KW"/>
</dbReference>
<dbReference type="PANTHER" id="PTHR46455:SF5">
    <property type="entry name" value="SET AND MYND DOMAIN CONTAINING, ARTHROPOD-SPECIFIC, MEMBER 4, ISOFORM A"/>
    <property type="match status" value="1"/>
</dbReference>
<feature type="domain" description="MYND-type" evidence="4">
    <location>
        <begin position="117"/>
        <end position="143"/>
    </location>
</feature>
<name>A0A8J2P5E9_9HEXA</name>
<keyword evidence="1" id="KW-0479">Metal-binding</keyword>
<evidence type="ECO:0000313" key="5">
    <source>
        <dbReference type="EMBL" id="CAG7732485.1"/>
    </source>
</evidence>
<gene>
    <name evidence="5" type="ORF">AFUS01_LOCUS21001</name>
</gene>
<dbReference type="Proteomes" id="UP000708208">
    <property type="component" value="Unassembled WGS sequence"/>
</dbReference>
<evidence type="ECO:0000256" key="3">
    <source>
        <dbReference type="ARBA" id="ARBA00022833"/>
    </source>
</evidence>
<accession>A0A8J2P5E9</accession>
<dbReference type="InterPro" id="IPR053010">
    <property type="entry name" value="SET_SmydA-8"/>
</dbReference>
<comment type="caution">
    <text evidence="5">The sequence shown here is derived from an EMBL/GenBank/DDBJ whole genome shotgun (WGS) entry which is preliminary data.</text>
</comment>
<evidence type="ECO:0000313" key="6">
    <source>
        <dbReference type="Proteomes" id="UP000708208"/>
    </source>
</evidence>
<dbReference type="PANTHER" id="PTHR46455">
    <property type="entry name" value="SET AND MYND DOMAIN CONTAINING, ARTHROPOD-SPECIFIC, MEMBER 4, ISOFORM A"/>
    <property type="match status" value="1"/>
</dbReference>
<evidence type="ECO:0000256" key="2">
    <source>
        <dbReference type="ARBA" id="ARBA00022771"/>
    </source>
</evidence>
<dbReference type="InterPro" id="IPR002893">
    <property type="entry name" value="Znf_MYND"/>
</dbReference>
<dbReference type="EMBL" id="CAJVCH010232344">
    <property type="protein sequence ID" value="CAG7732485.1"/>
    <property type="molecule type" value="Genomic_DNA"/>
</dbReference>